<feature type="binding site" evidence="3">
    <location>
        <position position="71"/>
    </location>
    <ligand>
        <name>a divalent metal cation</name>
        <dbReference type="ChEBI" id="CHEBI:60240"/>
    </ligand>
</feature>
<dbReference type="GO" id="GO:0046872">
    <property type="term" value="F:metal ion binding"/>
    <property type="evidence" value="ECO:0007669"/>
    <property type="project" value="UniProtKB-KW"/>
</dbReference>
<dbReference type="Gene3D" id="1.20.120.450">
    <property type="entry name" value="dinb family like domain"/>
    <property type="match status" value="1"/>
</dbReference>
<sequence length="110" mass="12451">MFTRIEDFALEWTGEAELTASVLDLLTDASLGQEVIEGRRTQWKDGTLFESVVINKEAWLNGSSLRYSIMHQSHHRGQLTVLMRQAGLQLPNVYGPTYETWIEEGVTPLA</sequence>
<dbReference type="RefSeq" id="WP_137060911.1">
    <property type="nucleotide sequence ID" value="NZ_PNXQ01000005.1"/>
</dbReference>
<feature type="binding site" evidence="3">
    <location>
        <position position="75"/>
    </location>
    <ligand>
        <name>a divalent metal cation</name>
        <dbReference type="ChEBI" id="CHEBI:60240"/>
    </ligand>
</feature>
<reference evidence="4 5" key="1">
    <citation type="submission" date="2018-01" db="EMBL/GenBank/DDBJ databases">
        <title>Bacillales members from the olive rhizosphere are effective biological control agents against Verticillium dahliae.</title>
        <authorList>
            <person name="Gomez-Lama C."/>
            <person name="Legarda G."/>
            <person name="Ruano-Rosa D."/>
            <person name="Pizarro-Tobias P."/>
            <person name="Valverde-Corredor A."/>
            <person name="Niqui J.L."/>
            <person name="Trivino J.C."/>
            <person name="Roca A."/>
            <person name="Mercado-Blanco J."/>
        </authorList>
    </citation>
    <scope>NUCLEOTIDE SEQUENCE [LARGE SCALE GENOMIC DNA]</scope>
    <source>
        <strain evidence="4 5">PIC167</strain>
    </source>
</reference>
<dbReference type="InterPro" id="IPR007837">
    <property type="entry name" value="DinB"/>
</dbReference>
<name>A0A4U2Q427_9BACL</name>
<evidence type="ECO:0008006" key="6">
    <source>
        <dbReference type="Google" id="ProtNLM"/>
    </source>
</evidence>
<evidence type="ECO:0000313" key="5">
    <source>
        <dbReference type="Proteomes" id="UP000308114"/>
    </source>
</evidence>
<dbReference type="AlphaFoldDB" id="A0A4U2Q427"/>
<comment type="caution">
    <text evidence="4">The sequence shown here is derived from an EMBL/GenBank/DDBJ whole genome shotgun (WGS) entry which is preliminary data.</text>
</comment>
<evidence type="ECO:0000256" key="3">
    <source>
        <dbReference type="PIRSR" id="PIRSR607837-1"/>
    </source>
</evidence>
<dbReference type="EMBL" id="PNXQ01000005">
    <property type="protein sequence ID" value="TKH45990.1"/>
    <property type="molecule type" value="Genomic_DNA"/>
</dbReference>
<comment type="similarity">
    <text evidence="1">Belongs to the DinB family.</text>
</comment>
<gene>
    <name evidence="4" type="ORF">C1I60_06035</name>
</gene>
<proteinExistence type="inferred from homology"/>
<organism evidence="4 5">
    <name type="scientific">Paenibacillus terrae</name>
    <dbReference type="NCBI Taxonomy" id="159743"/>
    <lineage>
        <taxon>Bacteria</taxon>
        <taxon>Bacillati</taxon>
        <taxon>Bacillota</taxon>
        <taxon>Bacilli</taxon>
        <taxon>Bacillales</taxon>
        <taxon>Paenibacillaceae</taxon>
        <taxon>Paenibacillus</taxon>
    </lineage>
</organism>
<dbReference type="SUPFAM" id="SSF109854">
    <property type="entry name" value="DinB/YfiT-like putative metalloenzymes"/>
    <property type="match status" value="1"/>
</dbReference>
<keyword evidence="2 3" id="KW-0479">Metal-binding</keyword>
<accession>A0A4U2Q427</accession>
<evidence type="ECO:0000256" key="2">
    <source>
        <dbReference type="ARBA" id="ARBA00022723"/>
    </source>
</evidence>
<dbReference type="InterPro" id="IPR034660">
    <property type="entry name" value="DinB/YfiT-like"/>
</dbReference>
<dbReference type="Pfam" id="PF05163">
    <property type="entry name" value="DinB"/>
    <property type="match status" value="1"/>
</dbReference>
<protein>
    <recommendedName>
        <fullName evidence="6">Damage-inducible protein DinB</fullName>
    </recommendedName>
</protein>
<evidence type="ECO:0000256" key="1">
    <source>
        <dbReference type="ARBA" id="ARBA00008635"/>
    </source>
</evidence>
<evidence type="ECO:0000313" key="4">
    <source>
        <dbReference type="EMBL" id="TKH45990.1"/>
    </source>
</evidence>
<dbReference type="Proteomes" id="UP000308114">
    <property type="component" value="Unassembled WGS sequence"/>
</dbReference>